<dbReference type="KEGG" id="asan:AWM72_03940"/>
<dbReference type="InterPro" id="IPR033934">
    <property type="entry name" value="SAICAR_synt_PurC"/>
</dbReference>
<feature type="domain" description="SAICAR synthetase/ADE2 N-terminal" evidence="12">
    <location>
        <begin position="7"/>
        <end position="232"/>
    </location>
</feature>
<evidence type="ECO:0000256" key="5">
    <source>
        <dbReference type="ARBA" id="ARBA00022598"/>
    </source>
</evidence>
<evidence type="ECO:0000313" key="16">
    <source>
        <dbReference type="Proteomes" id="UP000234239"/>
    </source>
</evidence>
<evidence type="ECO:0000313" key="15">
    <source>
        <dbReference type="Proteomes" id="UP000069912"/>
    </source>
</evidence>
<evidence type="ECO:0000313" key="14">
    <source>
        <dbReference type="EMBL" id="PKZ20317.1"/>
    </source>
</evidence>
<dbReference type="NCBIfam" id="TIGR00081">
    <property type="entry name" value="purC"/>
    <property type="match status" value="1"/>
</dbReference>
<dbReference type="InterPro" id="IPR050089">
    <property type="entry name" value="SAICAR_synthetase"/>
</dbReference>
<dbReference type="GO" id="GO:0005524">
    <property type="term" value="F:ATP binding"/>
    <property type="evidence" value="ECO:0007669"/>
    <property type="project" value="UniProtKB-KW"/>
</dbReference>
<comment type="catalytic activity">
    <reaction evidence="10 11">
        <text>5-amino-1-(5-phospho-D-ribosyl)imidazole-4-carboxylate + L-aspartate + ATP = (2S)-2-[5-amino-1-(5-phospho-beta-D-ribosyl)imidazole-4-carboxamido]succinate + ADP + phosphate + 2 H(+)</text>
        <dbReference type="Rhea" id="RHEA:22628"/>
        <dbReference type="ChEBI" id="CHEBI:15378"/>
        <dbReference type="ChEBI" id="CHEBI:29991"/>
        <dbReference type="ChEBI" id="CHEBI:30616"/>
        <dbReference type="ChEBI" id="CHEBI:43474"/>
        <dbReference type="ChEBI" id="CHEBI:58443"/>
        <dbReference type="ChEBI" id="CHEBI:77657"/>
        <dbReference type="ChEBI" id="CHEBI:456216"/>
        <dbReference type="EC" id="6.3.2.6"/>
    </reaction>
</comment>
<dbReference type="InterPro" id="IPR001636">
    <property type="entry name" value="SAICAR_synth"/>
</dbReference>
<evidence type="ECO:0000256" key="7">
    <source>
        <dbReference type="ARBA" id="ARBA00022755"/>
    </source>
</evidence>
<keyword evidence="7 11" id="KW-0658">Purine biosynthesis</keyword>
<dbReference type="Proteomes" id="UP000234239">
    <property type="component" value="Unassembled WGS sequence"/>
</dbReference>
<dbReference type="Gene3D" id="3.30.200.20">
    <property type="entry name" value="Phosphorylase Kinase, domain 1"/>
    <property type="match status" value="1"/>
</dbReference>
<dbReference type="GO" id="GO:0004639">
    <property type="term" value="F:phosphoribosylaminoimidazolesuccinocarboxamide synthase activity"/>
    <property type="evidence" value="ECO:0007669"/>
    <property type="project" value="UniProtKB-UniRule"/>
</dbReference>
<dbReference type="GeneID" id="92903222"/>
<dbReference type="EMBL" id="PKGY01000010">
    <property type="protein sequence ID" value="PKZ20317.1"/>
    <property type="molecule type" value="Genomic_DNA"/>
</dbReference>
<evidence type="ECO:0000256" key="1">
    <source>
        <dbReference type="ARBA" id="ARBA00004672"/>
    </source>
</evidence>
<keyword evidence="8 11" id="KW-0067">ATP-binding</keyword>
<dbReference type="CDD" id="cd01415">
    <property type="entry name" value="SAICAR_synt_PurC"/>
    <property type="match status" value="1"/>
</dbReference>
<dbReference type="OrthoDB" id="9801549at2"/>
<keyword evidence="15" id="KW-1185">Reference proteome</keyword>
<evidence type="ECO:0000256" key="9">
    <source>
        <dbReference type="ARBA" id="ARBA00030409"/>
    </source>
</evidence>
<accession>A0A109REV4</accession>
<evidence type="ECO:0000259" key="12">
    <source>
        <dbReference type="Pfam" id="PF01259"/>
    </source>
</evidence>
<reference evidence="15" key="2">
    <citation type="submission" date="2016-01" db="EMBL/GenBank/DDBJ databases">
        <title>Six Aerococcus type strain genome sequencing and assembly using PacBio and Illumina Hiseq.</title>
        <authorList>
            <person name="Carkaci D."/>
            <person name="Dargis R."/>
            <person name="Nielsen X.C."/>
            <person name="Skovgaard O."/>
            <person name="Fuursted K."/>
            <person name="Christensen J.J."/>
        </authorList>
    </citation>
    <scope>NUCLEOTIDE SEQUENCE [LARGE SCALE GENOMIC DNA]</scope>
    <source>
        <strain evidence="15">CCUG43001</strain>
    </source>
</reference>
<dbReference type="GO" id="GO:0009236">
    <property type="term" value="P:cobalamin biosynthetic process"/>
    <property type="evidence" value="ECO:0007669"/>
    <property type="project" value="InterPro"/>
</dbReference>
<evidence type="ECO:0000256" key="11">
    <source>
        <dbReference type="HAMAP-Rule" id="MF_00137"/>
    </source>
</evidence>
<dbReference type="PROSITE" id="PS01058">
    <property type="entry name" value="SAICAR_SYNTHETASE_2"/>
    <property type="match status" value="1"/>
</dbReference>
<dbReference type="AlphaFoldDB" id="A0A109REV4"/>
<reference evidence="14 16" key="3">
    <citation type="submission" date="2017-12" db="EMBL/GenBank/DDBJ databases">
        <title>Phylogenetic diversity of female urinary microbiome.</title>
        <authorList>
            <person name="Thomas-White K."/>
            <person name="Wolfe A.J."/>
        </authorList>
    </citation>
    <scope>NUCLEOTIDE SEQUENCE [LARGE SCALE GENOMIC DNA]</scope>
    <source>
        <strain evidence="14 16">UMB0139</strain>
    </source>
</reference>
<dbReference type="FunFam" id="3.30.470.20:FF:000006">
    <property type="entry name" value="Phosphoribosylaminoimidazole-succinocarboxamide synthase"/>
    <property type="match status" value="1"/>
</dbReference>
<dbReference type="Gene3D" id="3.30.470.20">
    <property type="entry name" value="ATP-grasp fold, B domain"/>
    <property type="match status" value="1"/>
</dbReference>
<keyword evidence="5 11" id="KW-0436">Ligase</keyword>
<reference evidence="13 15" key="1">
    <citation type="journal article" date="2016" name="Genome Announc.">
        <title>Complete Genome Sequences of Aerococcus christensenii CCUG 28831T, Aerococcus sanguinicola CCUG 43001T, Aerococcus urinae CCUG 36881T, Aerococcus urinaeequi CCUG 28094T, Aerococcus urinaehominis CCUG 42038 BT, and Aerococcus viridans CCUG 4311T.</title>
        <authorList>
            <person name="Carkaci D."/>
            <person name="Dargis R."/>
            <person name="Nielsen X.C."/>
            <person name="Skovgaard O."/>
            <person name="Fuursted K."/>
            <person name="Christensen J.J."/>
        </authorList>
    </citation>
    <scope>NUCLEOTIDE SEQUENCE [LARGE SCALE GENOMIC DNA]</scope>
    <source>
        <strain evidence="13 15">CCUG43001</strain>
    </source>
</reference>
<dbReference type="SUPFAM" id="SSF56104">
    <property type="entry name" value="SAICAR synthase-like"/>
    <property type="match status" value="1"/>
</dbReference>
<dbReference type="EMBL" id="CP014160">
    <property type="protein sequence ID" value="AMB93970.1"/>
    <property type="molecule type" value="Genomic_DNA"/>
</dbReference>
<evidence type="ECO:0000313" key="13">
    <source>
        <dbReference type="EMBL" id="AMB93970.1"/>
    </source>
</evidence>
<dbReference type="UniPathway" id="UPA00074">
    <property type="reaction ID" value="UER00131"/>
</dbReference>
<evidence type="ECO:0000256" key="8">
    <source>
        <dbReference type="ARBA" id="ARBA00022840"/>
    </source>
</evidence>
<dbReference type="GO" id="GO:0006189">
    <property type="term" value="P:'de novo' IMP biosynthetic process"/>
    <property type="evidence" value="ECO:0007669"/>
    <property type="project" value="UniProtKB-UniRule"/>
</dbReference>
<evidence type="ECO:0000256" key="2">
    <source>
        <dbReference type="ARBA" id="ARBA00010190"/>
    </source>
</evidence>
<evidence type="ECO:0000256" key="4">
    <source>
        <dbReference type="ARBA" id="ARBA00016460"/>
    </source>
</evidence>
<evidence type="ECO:0000256" key="3">
    <source>
        <dbReference type="ARBA" id="ARBA00012217"/>
    </source>
</evidence>
<evidence type="ECO:0000256" key="6">
    <source>
        <dbReference type="ARBA" id="ARBA00022741"/>
    </source>
</evidence>
<organism evidence="13 15">
    <name type="scientific">Aerococcus sanguinicola</name>
    <dbReference type="NCBI Taxonomy" id="119206"/>
    <lineage>
        <taxon>Bacteria</taxon>
        <taxon>Bacillati</taxon>
        <taxon>Bacillota</taxon>
        <taxon>Bacilli</taxon>
        <taxon>Lactobacillales</taxon>
        <taxon>Aerococcaceae</taxon>
        <taxon>Aerococcus</taxon>
    </lineage>
</organism>
<gene>
    <name evidence="11" type="primary">purC</name>
    <name evidence="13" type="ORF">AWM72_03940</name>
    <name evidence="14" type="ORF">CYJ28_10125</name>
</gene>
<dbReference type="HAMAP" id="MF_00137">
    <property type="entry name" value="SAICAR_synth"/>
    <property type="match status" value="1"/>
</dbReference>
<comment type="pathway">
    <text evidence="1 11">Purine metabolism; IMP biosynthesis via de novo pathway; 5-amino-1-(5-phospho-D-ribosyl)imidazole-4-carboxamide from 5-amino-1-(5-phospho-D-ribosyl)imidazole-4-carboxylate: step 1/2.</text>
</comment>
<keyword evidence="6 11" id="KW-0547">Nucleotide-binding</keyword>
<proteinExistence type="inferred from homology"/>
<dbReference type="RefSeq" id="WP_067973519.1">
    <property type="nucleotide sequence ID" value="NZ_CAJHKM010000005.1"/>
</dbReference>
<dbReference type="Pfam" id="PF01259">
    <property type="entry name" value="SAICAR_synt"/>
    <property type="match status" value="1"/>
</dbReference>
<dbReference type="PANTHER" id="PTHR43599:SF3">
    <property type="entry name" value="SI:DKEY-6E2.2"/>
    <property type="match status" value="1"/>
</dbReference>
<dbReference type="InterPro" id="IPR028923">
    <property type="entry name" value="SAICAR_synt/ADE2_N"/>
</dbReference>
<name>A0A109REV4_9LACT</name>
<dbReference type="EC" id="6.3.2.6" evidence="3 11"/>
<dbReference type="InterPro" id="IPR018236">
    <property type="entry name" value="SAICAR_synthetase_CS"/>
</dbReference>
<evidence type="ECO:0000256" key="10">
    <source>
        <dbReference type="ARBA" id="ARBA00048475"/>
    </source>
</evidence>
<protein>
    <recommendedName>
        <fullName evidence="4 11">Phosphoribosylaminoimidazole-succinocarboxamide synthase</fullName>
        <ecNumber evidence="3 11">6.3.2.6</ecNumber>
    </recommendedName>
    <alternativeName>
        <fullName evidence="9 11">SAICAR synthetase</fullName>
    </alternativeName>
</protein>
<dbReference type="Proteomes" id="UP000069912">
    <property type="component" value="Chromosome"/>
</dbReference>
<comment type="similarity">
    <text evidence="2 11">Belongs to the SAICAR synthetase family.</text>
</comment>
<sequence length="239" mass="26713">MTDKHLIYSGKAKDLYQTDQAGILKMVYKNQATAGNGAKKEEIPGKGALNQAITQLIFTYLADRGIPTHLVEVLNAREELVKAADMFPLEVVFRNYAAGSFVKRLGVDKGTEIPGGVLEFFYKADALNDPFINDENIRFLQAATEGELQEIKRLTRQINALLVDLFKQAGLILVDFKLEFGRTADGAIVLADEFSPDNARLWDIETKESFDKDIFRNDEGDMIPFYEAVLSRLEAVTQA</sequence>
<dbReference type="PANTHER" id="PTHR43599">
    <property type="entry name" value="MULTIFUNCTIONAL PROTEIN ADE2"/>
    <property type="match status" value="1"/>
</dbReference>